<dbReference type="PROSITE" id="PS00233">
    <property type="entry name" value="CHIT_BIND_RR_1"/>
    <property type="match status" value="1"/>
</dbReference>
<accession>A0A034WSY4</accession>
<reference evidence="5" key="1">
    <citation type="journal article" date="2014" name="BMC Genomics">
        <title>Characterizing the developmental transcriptome of the oriental fruit fly, Bactrocera dorsalis (Diptera: Tephritidae) through comparative genomic analysis with Drosophila melanogaster utilizing modENCODE datasets.</title>
        <authorList>
            <person name="Geib S.M."/>
            <person name="Calla B."/>
            <person name="Hall B."/>
            <person name="Hou S."/>
            <person name="Manoukis N.C."/>
        </authorList>
    </citation>
    <scope>NUCLEOTIDE SEQUENCE</scope>
    <source>
        <strain evidence="5">Punador</strain>
    </source>
</reference>
<feature type="transmembrane region" description="Helical" evidence="4">
    <location>
        <begin position="26"/>
        <end position="43"/>
    </location>
</feature>
<gene>
    <name evidence="5" type="primary">LCP1</name>
</gene>
<dbReference type="GO" id="GO:0062129">
    <property type="term" value="C:chitin-based extracellular matrix"/>
    <property type="evidence" value="ECO:0007669"/>
    <property type="project" value="TreeGrafter"/>
</dbReference>
<protein>
    <submittedName>
        <fullName evidence="5">Larval cuticle protein 1</fullName>
    </submittedName>
</protein>
<dbReference type="InterPro" id="IPR000618">
    <property type="entry name" value="Insect_cuticle"/>
</dbReference>
<sequence length="193" mass="21358">YQCVCDHRAFICLIPTSDYQELITKMFKYLIFFAAVGLSIAAIPRRPFHSLTTGGRSGGISSSSRSSHPSGDEAHAEIKAMRSDVRPDGFEYALETSNGIQSAQSGDASGNVHGDFQWVSPEGEHVQISYIADENGYQPKSDLLPTPPPIPEAILRALEYIRTHPPKEEPERRVSAPSTSYKPPKKPTPRRKY</sequence>
<dbReference type="PRINTS" id="PR00947">
    <property type="entry name" value="CUTICLE"/>
</dbReference>
<proteinExistence type="predicted"/>
<evidence type="ECO:0000313" key="5">
    <source>
        <dbReference type="EMBL" id="JAC57285.1"/>
    </source>
</evidence>
<dbReference type="PANTHER" id="PTHR10380">
    <property type="entry name" value="CUTICLE PROTEIN"/>
    <property type="match status" value="1"/>
</dbReference>
<keyword evidence="4" id="KW-1133">Transmembrane helix</keyword>
<evidence type="ECO:0000256" key="3">
    <source>
        <dbReference type="SAM" id="MobiDB-lite"/>
    </source>
</evidence>
<dbReference type="EMBL" id="GAKP01001667">
    <property type="protein sequence ID" value="JAC57285.1"/>
    <property type="molecule type" value="Transcribed_RNA"/>
</dbReference>
<feature type="compositionally biased region" description="Low complexity" evidence="3">
    <location>
        <begin position="59"/>
        <end position="69"/>
    </location>
</feature>
<dbReference type="AlphaFoldDB" id="A0A034WSY4"/>
<keyword evidence="4" id="KW-0472">Membrane</keyword>
<evidence type="ECO:0000256" key="4">
    <source>
        <dbReference type="SAM" id="Phobius"/>
    </source>
</evidence>
<dbReference type="OrthoDB" id="6343684at2759"/>
<dbReference type="PANTHER" id="PTHR10380:SF237">
    <property type="entry name" value="CUTICULAR PROTEIN 65AU, ISOFORM A-RELATED"/>
    <property type="match status" value="1"/>
</dbReference>
<evidence type="ECO:0000256" key="1">
    <source>
        <dbReference type="ARBA" id="ARBA00022460"/>
    </source>
</evidence>
<feature type="compositionally biased region" description="Basic residues" evidence="3">
    <location>
        <begin position="183"/>
        <end position="193"/>
    </location>
</feature>
<dbReference type="Pfam" id="PF00379">
    <property type="entry name" value="Chitin_bind_4"/>
    <property type="match status" value="1"/>
</dbReference>
<feature type="compositionally biased region" description="Basic and acidic residues" evidence="3">
    <location>
        <begin position="161"/>
        <end position="174"/>
    </location>
</feature>
<keyword evidence="1 2" id="KW-0193">Cuticle</keyword>
<dbReference type="PROSITE" id="PS51155">
    <property type="entry name" value="CHIT_BIND_RR_2"/>
    <property type="match status" value="1"/>
</dbReference>
<dbReference type="InterPro" id="IPR050468">
    <property type="entry name" value="Cuticle_Struct_Prot"/>
</dbReference>
<evidence type="ECO:0000256" key="2">
    <source>
        <dbReference type="PROSITE-ProRule" id="PRU00497"/>
    </source>
</evidence>
<organism evidence="5">
    <name type="scientific">Bactrocera dorsalis</name>
    <name type="common">Oriental fruit fly</name>
    <name type="synonym">Dacus dorsalis</name>
    <dbReference type="NCBI Taxonomy" id="27457"/>
    <lineage>
        <taxon>Eukaryota</taxon>
        <taxon>Metazoa</taxon>
        <taxon>Ecdysozoa</taxon>
        <taxon>Arthropoda</taxon>
        <taxon>Hexapoda</taxon>
        <taxon>Insecta</taxon>
        <taxon>Pterygota</taxon>
        <taxon>Neoptera</taxon>
        <taxon>Endopterygota</taxon>
        <taxon>Diptera</taxon>
        <taxon>Brachycera</taxon>
        <taxon>Muscomorpha</taxon>
        <taxon>Tephritoidea</taxon>
        <taxon>Tephritidae</taxon>
        <taxon>Bactrocera</taxon>
        <taxon>Bactrocera</taxon>
    </lineage>
</organism>
<dbReference type="GO" id="GO:0008010">
    <property type="term" value="F:structural constituent of chitin-based larval cuticle"/>
    <property type="evidence" value="ECO:0007669"/>
    <property type="project" value="TreeGrafter"/>
</dbReference>
<feature type="region of interest" description="Disordered" evidence="3">
    <location>
        <begin position="52"/>
        <end position="75"/>
    </location>
</feature>
<feature type="region of interest" description="Disordered" evidence="3">
    <location>
        <begin position="161"/>
        <end position="193"/>
    </location>
</feature>
<feature type="non-terminal residue" evidence="5">
    <location>
        <position position="1"/>
    </location>
</feature>
<name>A0A034WSY4_BACDO</name>
<keyword evidence="4" id="KW-0812">Transmembrane</keyword>
<dbReference type="InterPro" id="IPR031311">
    <property type="entry name" value="CHIT_BIND_RR_consensus"/>
</dbReference>